<evidence type="ECO:0000256" key="6">
    <source>
        <dbReference type="ARBA" id="ARBA00023163"/>
    </source>
</evidence>
<keyword evidence="5" id="KW-0805">Transcription regulation</keyword>
<evidence type="ECO:0008006" key="11">
    <source>
        <dbReference type="Google" id="ProtNLM"/>
    </source>
</evidence>
<dbReference type="EMBL" id="JAUUTY010000006">
    <property type="protein sequence ID" value="KAK1614888.1"/>
    <property type="molecule type" value="Genomic_DNA"/>
</dbReference>
<dbReference type="PANTHER" id="PTHR10593">
    <property type="entry name" value="SERINE/THREONINE-PROTEIN KINASE RIO"/>
    <property type="match status" value="1"/>
</dbReference>
<dbReference type="InterPro" id="IPR055186">
    <property type="entry name" value="C2H2-2nd_BIRD-IDD"/>
</dbReference>
<reference evidence="9" key="1">
    <citation type="submission" date="2023-07" db="EMBL/GenBank/DDBJ databases">
        <title>A chromosome-level genome assembly of Lolium multiflorum.</title>
        <authorList>
            <person name="Chen Y."/>
            <person name="Copetti D."/>
            <person name="Kolliker R."/>
            <person name="Studer B."/>
        </authorList>
    </citation>
    <scope>NUCLEOTIDE SEQUENCE</scope>
    <source>
        <strain evidence="9">02402/16</strain>
        <tissue evidence="9">Leaf</tissue>
    </source>
</reference>
<dbReference type="Pfam" id="PF22996">
    <property type="entry name" value="C2H2-2nd_BIRD-IDD"/>
    <property type="match status" value="1"/>
</dbReference>
<dbReference type="Proteomes" id="UP001231189">
    <property type="component" value="Unassembled WGS sequence"/>
</dbReference>
<dbReference type="GO" id="GO:0005634">
    <property type="term" value="C:nucleus"/>
    <property type="evidence" value="ECO:0007669"/>
    <property type="project" value="TreeGrafter"/>
</dbReference>
<feature type="domain" description="BIRD-IDD transcription factor second C2H2 zinc finger" evidence="8">
    <location>
        <begin position="52"/>
        <end position="86"/>
    </location>
</feature>
<evidence type="ECO:0000256" key="4">
    <source>
        <dbReference type="ARBA" id="ARBA00022833"/>
    </source>
</evidence>
<dbReference type="InterPro" id="IPR055187">
    <property type="entry name" value="C2CH-3rd_BIRD-IDD"/>
</dbReference>
<evidence type="ECO:0000259" key="8">
    <source>
        <dbReference type="Pfam" id="PF22996"/>
    </source>
</evidence>
<evidence type="ECO:0000256" key="1">
    <source>
        <dbReference type="ARBA" id="ARBA00022723"/>
    </source>
</evidence>
<protein>
    <recommendedName>
        <fullName evidence="11">C2H2-type domain-containing protein</fullName>
    </recommendedName>
</protein>
<dbReference type="PANTHER" id="PTHR10593:SF168">
    <property type="entry name" value="PROTEIN SHOOT GRAVITROPISM 5"/>
    <property type="match status" value="1"/>
</dbReference>
<keyword evidence="1" id="KW-0479">Metal-binding</keyword>
<evidence type="ECO:0000256" key="3">
    <source>
        <dbReference type="ARBA" id="ARBA00022771"/>
    </source>
</evidence>
<comment type="caution">
    <text evidence="9">The sequence shown here is derived from an EMBL/GenBank/DDBJ whole genome shotgun (WGS) entry which is preliminary data.</text>
</comment>
<feature type="domain" description="BIRD-IDD transcription factor third C2HC zinc finger" evidence="7">
    <location>
        <begin position="91"/>
        <end position="115"/>
    </location>
</feature>
<dbReference type="AlphaFoldDB" id="A0AAD8R4R6"/>
<keyword evidence="2" id="KW-0677">Repeat</keyword>
<evidence type="ECO:0000256" key="2">
    <source>
        <dbReference type="ARBA" id="ARBA00022737"/>
    </source>
</evidence>
<evidence type="ECO:0000313" key="9">
    <source>
        <dbReference type="EMBL" id="KAK1614888.1"/>
    </source>
</evidence>
<keyword evidence="6" id="KW-0804">Transcription</keyword>
<sequence length="136" mass="15223">MGSCAPIALPEAEVVSLSPRTLLELEPVRRARRQSLPCKLEKKDAASRRPRKKQVFVCPEPSCPHHHPSHALAGRAGIRKHFRRKHGGHRRWACARCSKAYAVLADYEAHAKTCGTRTGDTCCQHCGRVFDRYALS</sequence>
<evidence type="ECO:0000259" key="7">
    <source>
        <dbReference type="Pfam" id="PF22995"/>
    </source>
</evidence>
<keyword evidence="4" id="KW-0862">Zinc</keyword>
<evidence type="ECO:0000256" key="5">
    <source>
        <dbReference type="ARBA" id="ARBA00023015"/>
    </source>
</evidence>
<dbReference type="GO" id="GO:0008270">
    <property type="term" value="F:zinc ion binding"/>
    <property type="evidence" value="ECO:0007669"/>
    <property type="project" value="UniProtKB-KW"/>
</dbReference>
<gene>
    <name evidence="9" type="ORF">QYE76_020405</name>
</gene>
<name>A0AAD8R4R6_LOLMU</name>
<dbReference type="InterPro" id="IPR031140">
    <property type="entry name" value="IDD1-16"/>
</dbReference>
<dbReference type="GO" id="GO:0003700">
    <property type="term" value="F:DNA-binding transcription factor activity"/>
    <property type="evidence" value="ECO:0007669"/>
    <property type="project" value="TreeGrafter"/>
</dbReference>
<evidence type="ECO:0000313" key="10">
    <source>
        <dbReference type="Proteomes" id="UP001231189"/>
    </source>
</evidence>
<keyword evidence="3" id="KW-0863">Zinc-finger</keyword>
<keyword evidence="10" id="KW-1185">Reference proteome</keyword>
<dbReference type="Pfam" id="PF22995">
    <property type="entry name" value="C2CH-3rd_BIRD-IDD"/>
    <property type="match status" value="1"/>
</dbReference>
<accession>A0AAD8R4R6</accession>
<proteinExistence type="predicted"/>
<organism evidence="9 10">
    <name type="scientific">Lolium multiflorum</name>
    <name type="common">Italian ryegrass</name>
    <name type="synonym">Lolium perenne subsp. multiflorum</name>
    <dbReference type="NCBI Taxonomy" id="4521"/>
    <lineage>
        <taxon>Eukaryota</taxon>
        <taxon>Viridiplantae</taxon>
        <taxon>Streptophyta</taxon>
        <taxon>Embryophyta</taxon>
        <taxon>Tracheophyta</taxon>
        <taxon>Spermatophyta</taxon>
        <taxon>Magnoliopsida</taxon>
        <taxon>Liliopsida</taxon>
        <taxon>Poales</taxon>
        <taxon>Poaceae</taxon>
        <taxon>BOP clade</taxon>
        <taxon>Pooideae</taxon>
        <taxon>Poodae</taxon>
        <taxon>Poeae</taxon>
        <taxon>Poeae Chloroplast Group 2 (Poeae type)</taxon>
        <taxon>Loliodinae</taxon>
        <taxon>Loliinae</taxon>
        <taxon>Lolium</taxon>
    </lineage>
</organism>